<comment type="pathway">
    <text evidence="1">Cofactor biosynthesis; adenosylcobalamin biosynthesis.</text>
</comment>
<dbReference type="Pfam" id="PF02571">
    <property type="entry name" value="CbiJ"/>
    <property type="match status" value="1"/>
</dbReference>
<dbReference type="UniPathway" id="UPA00148"/>
<evidence type="ECO:0000256" key="1">
    <source>
        <dbReference type="ARBA" id="ARBA00004953"/>
    </source>
</evidence>
<dbReference type="PANTHER" id="PTHR36925:SF1">
    <property type="entry name" value="COBALT-PRECORRIN-6A REDUCTASE"/>
    <property type="match status" value="1"/>
</dbReference>
<protein>
    <submittedName>
        <fullName evidence="4">Precorrin-6x reductase</fullName>
    </submittedName>
</protein>
<reference evidence="5" key="1">
    <citation type="journal article" date="2016" name="Genome Announc.">
        <title>Complete genome sequence of Alkaliphilus metalliredigens strain QYMF, an alkaliphilic and metal-reducing bacterium isolated from borax-contaminated leachate ponds.</title>
        <authorList>
            <person name="Hwang C."/>
            <person name="Copeland A."/>
            <person name="Lucas S."/>
            <person name="Lapidus A."/>
            <person name="Barry K."/>
            <person name="Detter J.C."/>
            <person name="Glavina Del Rio T."/>
            <person name="Hammon N."/>
            <person name="Israni S."/>
            <person name="Dalin E."/>
            <person name="Tice H."/>
            <person name="Pitluck S."/>
            <person name="Chertkov O."/>
            <person name="Brettin T."/>
            <person name="Bruce D."/>
            <person name="Han C."/>
            <person name="Schmutz J."/>
            <person name="Larimer F."/>
            <person name="Land M.L."/>
            <person name="Hauser L."/>
            <person name="Kyrpides N."/>
            <person name="Mikhailova N."/>
            <person name="Ye Q."/>
            <person name="Zhou J."/>
            <person name="Richardson P."/>
            <person name="Fields M.W."/>
        </authorList>
    </citation>
    <scope>NUCLEOTIDE SEQUENCE [LARGE SCALE GENOMIC DNA]</scope>
    <source>
        <strain evidence="5">QYMF</strain>
    </source>
</reference>
<evidence type="ECO:0000313" key="4">
    <source>
        <dbReference type="EMBL" id="ABR46320.1"/>
    </source>
</evidence>
<dbReference type="NCBIfam" id="NF005970">
    <property type="entry name" value="PRK08057.1-4"/>
    <property type="match status" value="1"/>
</dbReference>
<dbReference type="Proteomes" id="UP000001572">
    <property type="component" value="Chromosome"/>
</dbReference>
<organism evidence="4 5">
    <name type="scientific">Alkaliphilus metalliredigens (strain QYMF)</name>
    <dbReference type="NCBI Taxonomy" id="293826"/>
    <lineage>
        <taxon>Bacteria</taxon>
        <taxon>Bacillati</taxon>
        <taxon>Bacillota</taxon>
        <taxon>Clostridia</taxon>
        <taxon>Peptostreptococcales</taxon>
        <taxon>Natronincolaceae</taxon>
        <taxon>Alkaliphilus</taxon>
    </lineage>
</organism>
<dbReference type="eggNOG" id="COG2099">
    <property type="taxonomic scope" value="Bacteria"/>
</dbReference>
<gene>
    <name evidence="4" type="ordered locus">Amet_0077</name>
</gene>
<dbReference type="GO" id="GO:0016994">
    <property type="term" value="F:precorrin-6A reductase activity"/>
    <property type="evidence" value="ECO:0007669"/>
    <property type="project" value="InterPro"/>
</dbReference>
<keyword evidence="5" id="KW-1185">Reference proteome</keyword>
<dbReference type="RefSeq" id="WP_011971229.1">
    <property type="nucleotide sequence ID" value="NC_009633.1"/>
</dbReference>
<evidence type="ECO:0000313" key="5">
    <source>
        <dbReference type="Proteomes" id="UP000001572"/>
    </source>
</evidence>
<dbReference type="STRING" id="293826.Amet_0077"/>
<dbReference type="PROSITE" id="PS51014">
    <property type="entry name" value="COBK_CBIJ"/>
    <property type="match status" value="1"/>
</dbReference>
<keyword evidence="3" id="KW-0560">Oxidoreductase</keyword>
<evidence type="ECO:0000256" key="3">
    <source>
        <dbReference type="ARBA" id="ARBA00023002"/>
    </source>
</evidence>
<sequence>MILLLCGTVEGRQVLHELLKRKIQVLATVTTSYGADLLKQEGQVTVLEERLDQEGMEALLKGHPIQAVVDVTHPYAQQISKLAMGVCAEKDIPYLRYERGQVTCGDQGLKMVKDFKEAAQEAKKYQGSIFLTIGSKEIPTFLEEINVERLIARVLPLSSMVKACEDYGFTPDNLIAMKGPFSEAMNQELFRQYCPSVIITKDSGMAGGTQEKIRAAQKLNIPIIVVQRPIMNYGQTHENTKELIQAVQKVMKFEEATT</sequence>
<dbReference type="HOGENOM" id="CLU_068627_0_0_9"/>
<dbReference type="EMBL" id="CP000724">
    <property type="protein sequence ID" value="ABR46320.1"/>
    <property type="molecule type" value="Genomic_DNA"/>
</dbReference>
<dbReference type="KEGG" id="amt:Amet_0077"/>
<keyword evidence="2" id="KW-0169">Cobalamin biosynthesis</keyword>
<dbReference type="InterPro" id="IPR003723">
    <property type="entry name" value="Precorrin-6x_reduct"/>
</dbReference>
<dbReference type="AlphaFoldDB" id="A6TJF2"/>
<dbReference type="OrthoDB" id="9780707at2"/>
<accession>A6TJF2</accession>
<evidence type="ECO:0000256" key="2">
    <source>
        <dbReference type="ARBA" id="ARBA00022573"/>
    </source>
</evidence>
<dbReference type="GO" id="GO:0009236">
    <property type="term" value="P:cobalamin biosynthetic process"/>
    <property type="evidence" value="ECO:0007669"/>
    <property type="project" value="UniProtKB-UniPathway"/>
</dbReference>
<proteinExistence type="predicted"/>
<dbReference type="NCBIfam" id="TIGR00715">
    <property type="entry name" value="precor6x_red"/>
    <property type="match status" value="1"/>
</dbReference>
<dbReference type="PANTHER" id="PTHR36925">
    <property type="entry name" value="COBALT-PRECORRIN-6A REDUCTASE"/>
    <property type="match status" value="1"/>
</dbReference>
<name>A6TJF2_ALKMQ</name>